<dbReference type="Pfam" id="PF02706">
    <property type="entry name" value="Wzz"/>
    <property type="match status" value="1"/>
</dbReference>
<evidence type="ECO:0000256" key="6">
    <source>
        <dbReference type="ARBA" id="ARBA00023136"/>
    </source>
</evidence>
<evidence type="ECO:0000256" key="4">
    <source>
        <dbReference type="ARBA" id="ARBA00022692"/>
    </source>
</evidence>
<dbReference type="PROSITE" id="PS51020">
    <property type="entry name" value="SPONDIN"/>
    <property type="match status" value="1"/>
</dbReference>
<proteinExistence type="inferred from homology"/>
<evidence type="ECO:0000256" key="5">
    <source>
        <dbReference type="ARBA" id="ARBA00022989"/>
    </source>
</evidence>
<keyword evidence="7" id="KW-0175">Coiled coil</keyword>
<dbReference type="PANTHER" id="PTHR32309:SF31">
    <property type="entry name" value="CAPSULAR EXOPOLYSACCHARIDE FAMILY"/>
    <property type="match status" value="1"/>
</dbReference>
<evidence type="ECO:0000256" key="1">
    <source>
        <dbReference type="ARBA" id="ARBA00004651"/>
    </source>
</evidence>
<dbReference type="Gene3D" id="3.40.50.300">
    <property type="entry name" value="P-loop containing nucleotide triphosphate hydrolases"/>
    <property type="match status" value="1"/>
</dbReference>
<feature type="coiled-coil region" evidence="7">
    <location>
        <begin position="159"/>
        <end position="212"/>
    </location>
</feature>
<evidence type="ECO:0000256" key="8">
    <source>
        <dbReference type="SAM" id="Phobius"/>
    </source>
</evidence>
<keyword evidence="4 8" id="KW-0812">Transmembrane</keyword>
<dbReference type="InterPro" id="IPR027417">
    <property type="entry name" value="P-loop_NTPase"/>
</dbReference>
<dbReference type="Proteomes" id="UP000050509">
    <property type="component" value="Unassembled WGS sequence"/>
</dbReference>
<keyword evidence="3" id="KW-1003">Cell membrane</keyword>
<comment type="caution">
    <text evidence="10">The sequence shown here is derived from an EMBL/GenBank/DDBJ whole genome shotgun (WGS) entry which is preliminary data.</text>
</comment>
<feature type="transmembrane region" description="Helical" evidence="8">
    <location>
        <begin position="12"/>
        <end position="31"/>
    </location>
</feature>
<feature type="transmembrane region" description="Helical" evidence="8">
    <location>
        <begin position="238"/>
        <end position="258"/>
    </location>
</feature>
<keyword evidence="5 8" id="KW-1133">Transmembrane helix</keyword>
<sequence>MDIHRILIVLRRRAYIIVLSMLGAGLLLYAINASKPPIYAAKTTFFLAQPIAPDQRPSYDTLLFNDRIIPTYAELIRSTPVMKDVINQLDLPLDDKALLAASEIIVVRNTQLLQLQVENESAQTAADIANTIVRVFNQRQLAAQQAEIAERQRHLLDTLNAAQANTDRTKELLQAAQARNDLAETQRLSAMLTGYQDDYQRLNEQIALAQNAVTAFGLQLAVVEPAQPVTISVRTNTGILTGLGAIFGALISVALVLAMELLNTRIRSYEDAAGVPNLRLLRPVLPLGLATSGVTASGAYRELCLQSSMSANDGPRTWLISGVMPGFNVSDMIVLLGITLAQAGQRVVLVDVKFDQPTLHSLFGQSNAVGLSTILSRSAQRCAIMCCSSPIATCCCCHLARWRWAFRGSWRRAVLRRW</sequence>
<organism evidence="10 11">
    <name type="scientific">Kouleothrix aurantiaca</name>
    <dbReference type="NCBI Taxonomy" id="186479"/>
    <lineage>
        <taxon>Bacteria</taxon>
        <taxon>Bacillati</taxon>
        <taxon>Chloroflexota</taxon>
        <taxon>Chloroflexia</taxon>
        <taxon>Chloroflexales</taxon>
        <taxon>Roseiflexineae</taxon>
        <taxon>Roseiflexaceae</taxon>
        <taxon>Kouleothrix</taxon>
    </lineage>
</organism>
<evidence type="ECO:0000256" key="2">
    <source>
        <dbReference type="ARBA" id="ARBA00006683"/>
    </source>
</evidence>
<keyword evidence="6 8" id="KW-0472">Membrane</keyword>
<comment type="similarity">
    <text evidence="2">Belongs to the CpsC/CapA family.</text>
</comment>
<evidence type="ECO:0000256" key="3">
    <source>
        <dbReference type="ARBA" id="ARBA00022475"/>
    </source>
</evidence>
<accession>A0A0N8PSN7</accession>
<dbReference type="PANTHER" id="PTHR32309">
    <property type="entry name" value="TYROSINE-PROTEIN KINASE"/>
    <property type="match status" value="1"/>
</dbReference>
<comment type="subcellular location">
    <subcellularLocation>
        <location evidence="1">Cell membrane</location>
        <topology evidence="1">Multi-pass membrane protein</topology>
    </subcellularLocation>
</comment>
<dbReference type="EMBL" id="LJCR01000306">
    <property type="protein sequence ID" value="KPV53237.1"/>
    <property type="molecule type" value="Genomic_DNA"/>
</dbReference>
<protein>
    <recommendedName>
        <fullName evidence="9">Spondin domain-containing protein</fullName>
    </recommendedName>
</protein>
<dbReference type="AlphaFoldDB" id="A0A0N8PSN7"/>
<gene>
    <name evidence="10" type="ORF">SE17_10815</name>
</gene>
<evidence type="ECO:0000313" key="10">
    <source>
        <dbReference type="EMBL" id="KPV53237.1"/>
    </source>
</evidence>
<evidence type="ECO:0000313" key="11">
    <source>
        <dbReference type="Proteomes" id="UP000050509"/>
    </source>
</evidence>
<dbReference type="InterPro" id="IPR009465">
    <property type="entry name" value="Spondin_N"/>
</dbReference>
<evidence type="ECO:0000259" key="9">
    <source>
        <dbReference type="PROSITE" id="PS51020"/>
    </source>
</evidence>
<evidence type="ECO:0000256" key="7">
    <source>
        <dbReference type="SAM" id="Coils"/>
    </source>
</evidence>
<reference evidence="10 11" key="1">
    <citation type="submission" date="2015-09" db="EMBL/GenBank/DDBJ databases">
        <title>Draft genome sequence of Kouleothrix aurantiaca JCM 19913.</title>
        <authorList>
            <person name="Hemp J."/>
        </authorList>
    </citation>
    <scope>NUCLEOTIDE SEQUENCE [LARGE SCALE GENOMIC DNA]</scope>
    <source>
        <strain evidence="10 11">COM-B</strain>
    </source>
</reference>
<name>A0A0N8PSN7_9CHLR</name>
<dbReference type="InterPro" id="IPR050445">
    <property type="entry name" value="Bact_polysacc_biosynth/exp"/>
</dbReference>
<dbReference type="GO" id="GO:0005886">
    <property type="term" value="C:plasma membrane"/>
    <property type="evidence" value="ECO:0007669"/>
    <property type="project" value="UniProtKB-SubCell"/>
</dbReference>
<feature type="domain" description="Spondin" evidence="9">
    <location>
        <begin position="390"/>
        <end position="418"/>
    </location>
</feature>
<dbReference type="InterPro" id="IPR003856">
    <property type="entry name" value="LPS_length_determ_N"/>
</dbReference>
<keyword evidence="11" id="KW-1185">Reference proteome</keyword>